<proteinExistence type="predicted"/>
<evidence type="ECO:0000313" key="3">
    <source>
        <dbReference type="Proteomes" id="UP000202440"/>
    </source>
</evidence>
<evidence type="ECO:0000256" key="1">
    <source>
        <dbReference type="SAM" id="Phobius"/>
    </source>
</evidence>
<organism evidence="2 3">
    <name type="scientific">Bacterioplanes sanyensis</name>
    <dbReference type="NCBI Taxonomy" id="1249553"/>
    <lineage>
        <taxon>Bacteria</taxon>
        <taxon>Pseudomonadati</taxon>
        <taxon>Pseudomonadota</taxon>
        <taxon>Gammaproteobacteria</taxon>
        <taxon>Oceanospirillales</taxon>
        <taxon>Oceanospirillaceae</taxon>
        <taxon>Bacterioplanes</taxon>
    </lineage>
</organism>
<dbReference type="AlphaFoldDB" id="A0A222FK64"/>
<dbReference type="Proteomes" id="UP000202440">
    <property type="component" value="Chromosome"/>
</dbReference>
<accession>A0A222FK64</accession>
<sequence length="181" mass="20223">MDDGHQALMLIATTLFFAFLIERLTEIVMALFEYGEVRFGWYRFWQRRAARIAQTLAQPRDAAWQQEIQRALERYLSREANGVTAVAVAQVRRVYLQVVTKVLSVVVGIILAWLFDLNLFAAIDQLNNAATEQASPYFSAQLLPHGLALVLTGLVLGLGAGPLHKVISALDRARKNNKEAA</sequence>
<reference evidence="2 3" key="1">
    <citation type="submission" date="2017-07" db="EMBL/GenBank/DDBJ databases">
        <title>Annotated genome sequence of Bacterioplanes sanyensis isolated from Red Sea.</title>
        <authorList>
            <person name="Rehman Z.U."/>
        </authorList>
    </citation>
    <scope>NUCLEOTIDE SEQUENCE [LARGE SCALE GENOMIC DNA]</scope>
    <source>
        <strain evidence="2 3">NV9</strain>
    </source>
</reference>
<feature type="transmembrane region" description="Helical" evidence="1">
    <location>
        <begin position="143"/>
        <end position="164"/>
    </location>
</feature>
<gene>
    <name evidence="2" type="ORF">CHH28_10805</name>
</gene>
<dbReference type="KEGG" id="bsan:CHH28_10805"/>
<dbReference type="RefSeq" id="WP_094060320.1">
    <property type="nucleotide sequence ID" value="NZ_CP022530.1"/>
</dbReference>
<keyword evidence="1" id="KW-0472">Membrane</keyword>
<dbReference type="EMBL" id="CP022530">
    <property type="protein sequence ID" value="ASP39139.1"/>
    <property type="molecule type" value="Genomic_DNA"/>
</dbReference>
<keyword evidence="1" id="KW-1133">Transmembrane helix</keyword>
<feature type="transmembrane region" description="Helical" evidence="1">
    <location>
        <begin position="102"/>
        <end position="123"/>
    </location>
</feature>
<protein>
    <submittedName>
        <fullName evidence="2">Uncharacterized protein</fullName>
    </submittedName>
</protein>
<name>A0A222FK64_9GAMM</name>
<keyword evidence="1" id="KW-0812">Transmembrane</keyword>
<evidence type="ECO:0000313" key="2">
    <source>
        <dbReference type="EMBL" id="ASP39139.1"/>
    </source>
</evidence>
<keyword evidence="3" id="KW-1185">Reference proteome</keyword>
<feature type="transmembrane region" description="Helical" evidence="1">
    <location>
        <begin position="6"/>
        <end position="24"/>
    </location>
</feature>